<organism evidence="2 3">
    <name type="scientific">Durusdinium trenchii</name>
    <dbReference type="NCBI Taxonomy" id="1381693"/>
    <lineage>
        <taxon>Eukaryota</taxon>
        <taxon>Sar</taxon>
        <taxon>Alveolata</taxon>
        <taxon>Dinophyceae</taxon>
        <taxon>Suessiales</taxon>
        <taxon>Symbiodiniaceae</taxon>
        <taxon>Durusdinium</taxon>
    </lineage>
</organism>
<evidence type="ECO:0000313" key="3">
    <source>
        <dbReference type="Proteomes" id="UP001642464"/>
    </source>
</evidence>
<feature type="compositionally biased region" description="Basic residues" evidence="1">
    <location>
        <begin position="863"/>
        <end position="874"/>
    </location>
</feature>
<proteinExistence type="predicted"/>
<dbReference type="Proteomes" id="UP001642464">
    <property type="component" value="Unassembled WGS sequence"/>
</dbReference>
<comment type="caution">
    <text evidence="2">The sequence shown here is derived from an EMBL/GenBank/DDBJ whole genome shotgun (WGS) entry which is preliminary data.</text>
</comment>
<reference evidence="2 3" key="1">
    <citation type="submission" date="2024-02" db="EMBL/GenBank/DDBJ databases">
        <authorList>
            <person name="Chen Y."/>
            <person name="Shah S."/>
            <person name="Dougan E. K."/>
            <person name="Thang M."/>
            <person name="Chan C."/>
        </authorList>
    </citation>
    <scope>NUCLEOTIDE SEQUENCE [LARGE SCALE GENOMIC DNA]</scope>
</reference>
<feature type="region of interest" description="Disordered" evidence="1">
    <location>
        <begin position="570"/>
        <end position="608"/>
    </location>
</feature>
<gene>
    <name evidence="2" type="ORF">SCF082_LOCUS42986</name>
</gene>
<sequence length="874" mass="98529">MEVEGDNMSLSNAIAATQLSDSTPSIKHFVDLIYDVEPSSIDMDNLKAIIRDKAWQELPEALTLKERPTFSCLSQFCLLPQTNGKLCVLKHYYVKSDKVKGAYVAKLVRGQGKEIAWTSLNKQQARRGFQWMLECLGGHQFREDEQDAGWDFIISNGERDKENLKQMRWIHRHIQKEGSPSHGWNEKLVQRALDCLANDGCLAKLSDRYDLTIQAIQPEILTILEDLLPHLRGHSLWLLGESGVGKTPLARILSMMFSRYHGGNGQFRSAPEFDFFRGIFFDKATPAIFDDGEIGNETIKKKKAFSDVGDSETILKERWTAAKFVMHQLRIVVDNQYNPESQEGDVDGVFSAEVSHESFMKLVRPAVGYIANADAMAILKRAAFIVFAEKYIYFRPPTEKHVKVQRVFWTNSDSKDILLPDCKPTLKNWKNGGPQPDTYSASVAWETEWLKELFRRHDHPVRPASPACPATPLTSTPGLDALLRADGALPAAPASSRPASSSLSIPHPAPALLVGVPKLEPAEHPDAHAWLATATRGDPVDVGTDRASAGWTVKEEPSLKFQSLAFTSSEPIVLDTPSPPPHKRQRRTEDIPNPDTLPGLHPPSDDEDPEIMIEQEIQDTHLDLYDSFCHSSTFPPHKRQQVKTLVLDGNQKLKMQCDMAPMKRAGRPRKSEHTTGHYTNGWMLACDPKSGRIISLQVMHEPEGNEVATLAVENVIWLYPKLDCLVYDRACAFKSCGESNEALNQIGYYVVDGFHSHGYRKKLEKRIHKENTSICEQVFSWFRNFSPIINEMRAHRHKFFLLLLSKRHNESIEAGNIRYLHPTRLPNLFKNAKSVSYLCGKKSNTKNAIGKPSSGNKMVMKGKSMKTKSMKYKK</sequence>
<keyword evidence="3" id="KW-1185">Reference proteome</keyword>
<evidence type="ECO:0000256" key="1">
    <source>
        <dbReference type="SAM" id="MobiDB-lite"/>
    </source>
</evidence>
<feature type="region of interest" description="Disordered" evidence="1">
    <location>
        <begin position="848"/>
        <end position="874"/>
    </location>
</feature>
<evidence type="ECO:0000313" key="2">
    <source>
        <dbReference type="EMBL" id="CAK9091244.1"/>
    </source>
</evidence>
<protein>
    <submittedName>
        <fullName evidence="2">Uncharacterized protein</fullName>
    </submittedName>
</protein>
<name>A0ABP0QSI7_9DINO</name>
<accession>A0ABP0QSI7</accession>
<dbReference type="EMBL" id="CAXAMM010040128">
    <property type="protein sequence ID" value="CAK9091244.1"/>
    <property type="molecule type" value="Genomic_DNA"/>
</dbReference>